<sequence>ELPEKWNNTKKIATNIKQQIAPLITNEAAAVRRRSATFDVKQHEFREKFRVGEAFQFGCSNSYSILDELHQDVLSMEQEMYGLQESAALFEVNVPEFKQLHQCRREVHLLKQLWDYIHVVQNSIGEWKKTPWTDIDVEQMEMECKKFTKEIRSLDKEMRAWDAYCQIEAVVKNMLTSLRAVSDLQNSAIRERHWLQLMQATKVTFIMDENTTLANLLGLNLHEFEDEVRNIVDKAVKEMGMEKVLKELDITWATMEFEHDKHQRTGCTLLRASEELIETLEDNQVQLQNLMTSKYIAHFLEEISSWQRKLSMADQTISIWFEVQRAWSHLESIFIGSEDIRSQLPEDSERFEEIDKKFKLLINDMEKTTNVITATNQDGLYENLETIQAELTLCEKALAEYLETKRLAFPRFYFVSSADLLDILSNGNQPEL</sequence>
<keyword evidence="2" id="KW-1185">Reference proteome</keyword>
<dbReference type="GeneID" id="111084063"/>
<organism evidence="2 3">
    <name type="scientific">Limulus polyphemus</name>
    <name type="common">Atlantic horseshoe crab</name>
    <dbReference type="NCBI Taxonomy" id="6850"/>
    <lineage>
        <taxon>Eukaryota</taxon>
        <taxon>Metazoa</taxon>
        <taxon>Ecdysozoa</taxon>
        <taxon>Arthropoda</taxon>
        <taxon>Chelicerata</taxon>
        <taxon>Merostomata</taxon>
        <taxon>Xiphosura</taxon>
        <taxon>Limulidae</taxon>
        <taxon>Limulus</taxon>
    </lineage>
</organism>
<dbReference type="PANTHER" id="PTHR45703:SF8">
    <property type="entry name" value="DYNEINS HEAVY CHAIN"/>
    <property type="match status" value="1"/>
</dbReference>
<feature type="non-terminal residue" evidence="3">
    <location>
        <position position="1"/>
    </location>
</feature>
<dbReference type="InterPro" id="IPR026983">
    <property type="entry name" value="DHC"/>
</dbReference>
<dbReference type="InterPro" id="IPR042222">
    <property type="entry name" value="Dynein_2_N"/>
</dbReference>
<dbReference type="Gene3D" id="3.20.180.20">
    <property type="entry name" value="Dynein heavy chain, N-terminal domain 2"/>
    <property type="match status" value="1"/>
</dbReference>
<dbReference type="RefSeq" id="XP_022236556.1">
    <property type="nucleotide sequence ID" value="XM_022380848.1"/>
</dbReference>
<dbReference type="InterPro" id="IPR013602">
    <property type="entry name" value="Dynein_heavy_linker"/>
</dbReference>
<feature type="domain" description="Dynein heavy chain linker" evidence="1">
    <location>
        <begin position="100"/>
        <end position="431"/>
    </location>
</feature>
<evidence type="ECO:0000313" key="3">
    <source>
        <dbReference type="RefSeq" id="XP_022236556.1"/>
    </source>
</evidence>
<dbReference type="Pfam" id="PF08393">
    <property type="entry name" value="DHC_N2"/>
    <property type="match status" value="1"/>
</dbReference>
<dbReference type="Gene3D" id="1.20.140.100">
    <property type="entry name" value="Dynein heavy chain, N-terminal domain 2"/>
    <property type="match status" value="1"/>
</dbReference>
<dbReference type="PANTHER" id="PTHR45703">
    <property type="entry name" value="DYNEIN HEAVY CHAIN"/>
    <property type="match status" value="1"/>
</dbReference>
<name>A0ABM1RYV1_LIMPO</name>
<evidence type="ECO:0000313" key="2">
    <source>
        <dbReference type="Proteomes" id="UP000694941"/>
    </source>
</evidence>
<dbReference type="Proteomes" id="UP000694941">
    <property type="component" value="Unplaced"/>
</dbReference>
<protein>
    <submittedName>
        <fullName evidence="3">Dynein beta chain, ciliary-like</fullName>
    </submittedName>
</protein>
<feature type="non-terminal residue" evidence="3">
    <location>
        <position position="432"/>
    </location>
</feature>
<evidence type="ECO:0000259" key="1">
    <source>
        <dbReference type="Pfam" id="PF08393"/>
    </source>
</evidence>
<dbReference type="Gene3D" id="1.10.287.2620">
    <property type="match status" value="1"/>
</dbReference>
<reference evidence="3" key="1">
    <citation type="submission" date="2025-08" db="UniProtKB">
        <authorList>
            <consortium name="RefSeq"/>
        </authorList>
    </citation>
    <scope>IDENTIFICATION</scope>
    <source>
        <tissue evidence="3">Muscle</tissue>
    </source>
</reference>
<proteinExistence type="predicted"/>
<gene>
    <name evidence="3" type="primary">LOC111084063</name>
</gene>
<dbReference type="InterPro" id="IPR042228">
    <property type="entry name" value="Dynein_linker_3"/>
</dbReference>
<accession>A0ABM1RYV1</accession>